<gene>
    <name evidence="1" type="primary">QRFPR-L2</name>
    <name evidence="1" type="ORF">Hamer_G022438</name>
</gene>
<evidence type="ECO:0000313" key="1">
    <source>
        <dbReference type="EMBL" id="KAG7160310.1"/>
    </source>
</evidence>
<accession>A0A8J5MQR2</accession>
<comment type="caution">
    <text evidence="1">The sequence shown here is derived from an EMBL/GenBank/DDBJ whole genome shotgun (WGS) entry which is preliminary data.</text>
</comment>
<keyword evidence="1" id="KW-0675">Receptor</keyword>
<dbReference type="SUPFAM" id="SSF81321">
    <property type="entry name" value="Family A G protein-coupled receptor-like"/>
    <property type="match status" value="1"/>
</dbReference>
<protein>
    <submittedName>
        <fullName evidence="1">Putative QRFP-like peptide receptor-like 2</fullName>
    </submittedName>
</protein>
<sequence length="234" mass="26029">MRKLPEWFSEVEFAAYFVAYSNSALNPIIYCGFNANFRQGLVSLLTCRHASTGRIYHRRNWKGMTGGTRETTVGCSGPEPAVLLEFNSIKRNRLDHKFSMTSSHSGRVLMTCSNKDLRQNNLNDFGSDNTCKNYNGGEQSQLKGGTGHSCPNINNAVYNNHHLRPNDVGLTRHHDGKLGARASNSWSSNSGAAVGCGCCKSTTTTTSPLHHHHQMYDLNHLKEDINNDIREDVL</sequence>
<proteinExistence type="predicted"/>
<dbReference type="EMBL" id="JAHLQT010031329">
    <property type="protein sequence ID" value="KAG7160310.1"/>
    <property type="molecule type" value="Genomic_DNA"/>
</dbReference>
<dbReference type="Gene3D" id="1.20.1070.10">
    <property type="entry name" value="Rhodopsin 7-helix transmembrane proteins"/>
    <property type="match status" value="1"/>
</dbReference>
<organism evidence="1 2">
    <name type="scientific">Homarus americanus</name>
    <name type="common">American lobster</name>
    <dbReference type="NCBI Taxonomy" id="6706"/>
    <lineage>
        <taxon>Eukaryota</taxon>
        <taxon>Metazoa</taxon>
        <taxon>Ecdysozoa</taxon>
        <taxon>Arthropoda</taxon>
        <taxon>Crustacea</taxon>
        <taxon>Multicrustacea</taxon>
        <taxon>Malacostraca</taxon>
        <taxon>Eumalacostraca</taxon>
        <taxon>Eucarida</taxon>
        <taxon>Decapoda</taxon>
        <taxon>Pleocyemata</taxon>
        <taxon>Astacidea</taxon>
        <taxon>Nephropoidea</taxon>
        <taxon>Nephropidae</taxon>
        <taxon>Homarus</taxon>
    </lineage>
</organism>
<dbReference type="Proteomes" id="UP000747542">
    <property type="component" value="Unassembled WGS sequence"/>
</dbReference>
<name>A0A8J5MQR2_HOMAM</name>
<reference evidence="1" key="1">
    <citation type="journal article" date="2021" name="Sci. Adv.">
        <title>The American lobster genome reveals insights on longevity, neural, and immune adaptations.</title>
        <authorList>
            <person name="Polinski J.M."/>
            <person name="Zimin A.V."/>
            <person name="Clark K.F."/>
            <person name="Kohn A.B."/>
            <person name="Sadowski N."/>
            <person name="Timp W."/>
            <person name="Ptitsyn A."/>
            <person name="Khanna P."/>
            <person name="Romanova D.Y."/>
            <person name="Williams P."/>
            <person name="Greenwood S.J."/>
            <person name="Moroz L.L."/>
            <person name="Walt D.R."/>
            <person name="Bodnar A.G."/>
        </authorList>
    </citation>
    <scope>NUCLEOTIDE SEQUENCE</scope>
    <source>
        <strain evidence="1">GMGI-L3</strain>
    </source>
</reference>
<keyword evidence="2" id="KW-1185">Reference proteome</keyword>
<dbReference type="AlphaFoldDB" id="A0A8J5MQR2"/>
<evidence type="ECO:0000313" key="2">
    <source>
        <dbReference type="Proteomes" id="UP000747542"/>
    </source>
</evidence>